<proteinExistence type="inferred from homology"/>
<dbReference type="InterPro" id="IPR006842">
    <property type="entry name" value="Transposase_31"/>
</dbReference>
<dbReference type="GO" id="GO:0006310">
    <property type="term" value="P:DNA recombination"/>
    <property type="evidence" value="ECO:0007669"/>
    <property type="project" value="TreeGrafter"/>
</dbReference>
<evidence type="ECO:0000259" key="2">
    <source>
        <dbReference type="Pfam" id="PF04754"/>
    </source>
</evidence>
<dbReference type="InterPro" id="IPR051699">
    <property type="entry name" value="Rpn/YhgA-like_nuclease"/>
</dbReference>
<dbReference type="GO" id="GO:1990238">
    <property type="term" value="F:double-stranded DNA endonuclease activity"/>
    <property type="evidence" value="ECO:0007669"/>
    <property type="project" value="TreeGrafter"/>
</dbReference>
<evidence type="ECO:0000313" key="3">
    <source>
        <dbReference type="EMBL" id="ACN98706.1"/>
    </source>
</evidence>
<dbReference type="Pfam" id="PF04754">
    <property type="entry name" value="Transposase_31"/>
    <property type="match status" value="1"/>
</dbReference>
<dbReference type="PANTHER" id="PTHR34611:SF2">
    <property type="entry name" value="INACTIVE RECOMBINATION-PROMOTING NUCLEASE-LIKE PROTEIN RPNE-RELATED"/>
    <property type="match status" value="1"/>
</dbReference>
<comment type="similarity">
    <text evidence="1">Belongs to the Rpn/YhgA-like nuclease family.</text>
</comment>
<dbReference type="eggNOG" id="COG5464">
    <property type="taxonomic scope" value="Bacteria"/>
</dbReference>
<evidence type="ECO:0000313" key="4">
    <source>
        <dbReference type="Proteomes" id="UP000001369"/>
    </source>
</evidence>
<dbReference type="NCBIfam" id="TIGR01784">
    <property type="entry name" value="T_den_put_tspse"/>
    <property type="match status" value="1"/>
</dbReference>
<organism evidence="3 4">
    <name type="scientific">Sulfurihydrogenibium azorense (strain DSM 15241 / OCM 825 / Az-Fu1)</name>
    <dbReference type="NCBI Taxonomy" id="204536"/>
    <lineage>
        <taxon>Bacteria</taxon>
        <taxon>Pseudomonadati</taxon>
        <taxon>Aquificota</taxon>
        <taxon>Aquificia</taxon>
        <taxon>Aquificales</taxon>
        <taxon>Hydrogenothermaceae</taxon>
        <taxon>Sulfurihydrogenibium</taxon>
    </lineage>
</organism>
<dbReference type="PANTHER" id="PTHR34611">
    <property type="match status" value="1"/>
</dbReference>
<dbReference type="AlphaFoldDB" id="C1DV07"/>
<name>C1DV07_SULAA</name>
<dbReference type="InterPro" id="IPR010106">
    <property type="entry name" value="RpnA"/>
</dbReference>
<accession>C1DV07</accession>
<protein>
    <recommendedName>
        <fullName evidence="2">Transposase (putative) YhgA-like domain-containing protein</fullName>
    </recommendedName>
</protein>
<reference evidence="3 4" key="1">
    <citation type="journal article" date="2009" name="J. Bacteriol.">
        <title>Complete and draft genome sequences of six members of the Aquificales.</title>
        <authorList>
            <person name="Reysenbach A.L."/>
            <person name="Hamamura N."/>
            <person name="Podar M."/>
            <person name="Griffiths E."/>
            <person name="Ferreira S."/>
            <person name="Hochstein R."/>
            <person name="Heidelberg J."/>
            <person name="Johnson J."/>
            <person name="Mead D."/>
            <person name="Pohorille A."/>
            <person name="Sarmiento M."/>
            <person name="Schweighofer K."/>
            <person name="Seshadri R."/>
            <person name="Voytek M.A."/>
        </authorList>
    </citation>
    <scope>NUCLEOTIDE SEQUENCE [LARGE SCALE GENOMIC DNA]</scope>
    <source>
        <strain evidence="4">Az-Fu1 / DSM 15241 / OCM 825</strain>
    </source>
</reference>
<dbReference type="KEGG" id="saf:SULAZ_0971"/>
<dbReference type="RefSeq" id="WP_012674028.1">
    <property type="nucleotide sequence ID" value="NC_012438.1"/>
</dbReference>
<keyword evidence="4" id="KW-1185">Reference proteome</keyword>
<evidence type="ECO:0000256" key="1">
    <source>
        <dbReference type="ARBA" id="ARBA00009787"/>
    </source>
</evidence>
<gene>
    <name evidence="3" type="ordered locus">SULAZ_0971</name>
</gene>
<sequence>MEIVLSIEKQPHDWFFKVIFSQSKNVESFLEIFLPKIYKSIVPNSLKLSDTEKLSKKYKKLFLDIAFDCKLKDKDGNETDGQIYIVFEHKSYPDKHTPSQISFYKSVMMEEDERLSRPYRPVIPIVFYHGEKPWNIPTKIPQLQNIDDYLEEYTHSLSYILFDTTKLEDIFLIENLYLNACLLSAIYTMKNIFKDLEHLKPILEKLVLEDVRECLYIIIDYTVIVKKDLETIEKVLEEIGGEEKMMTLTEKWKMEGLQEGLKRLIQESQEAVIEILEIRFGSVSDELKSKIKAIEDLEKLKNLRREAVKTQSIEDFSKIL</sequence>
<dbReference type="STRING" id="204536.SULAZ_0971"/>
<feature type="domain" description="Transposase (putative) YhgA-like" evidence="2">
    <location>
        <begin position="10"/>
        <end position="203"/>
    </location>
</feature>
<dbReference type="EMBL" id="CP001229">
    <property type="protein sequence ID" value="ACN98706.1"/>
    <property type="molecule type" value="Genomic_DNA"/>
</dbReference>
<dbReference type="HOGENOM" id="CLU_059548_0_0_0"/>
<dbReference type="Proteomes" id="UP000001369">
    <property type="component" value="Chromosome"/>
</dbReference>